<gene>
    <name evidence="2" type="ORF">EDS130_LOCUS37133</name>
</gene>
<feature type="transmembrane region" description="Helical" evidence="1">
    <location>
        <begin position="553"/>
        <end position="572"/>
    </location>
</feature>
<evidence type="ECO:0000313" key="2">
    <source>
        <dbReference type="EMBL" id="CAF1416543.1"/>
    </source>
</evidence>
<sequence length="900" mass="101699">MNILSYIIIVQLGTYIHGQFIRPPPNLDEYDAYGSLLAMNEYLVVLAQNDQEQFTIVTYPFTNQSNKCVLPYDSAQGSISSLTRFVYNVAIGTKQNASQLIFSYINENWHRDVFLTVVFLEFMTNGCVQMINRTAINMTDLNMQEHAIVGMDPYGERAYAIGTYYIQCVEISSGNRWTINTEELFFPKSSVVTEDHQIFVVGQRYVNLKFLPYLYVLNLTSLANVTISSTIELSNFNFGSSAIDFTRDSTMSIALVDEVQWFVVGIPRLDMFLILSRELSILRKHISSQRGIDFGKSVAILDKNTFAVLAYKLQTPPWSTSQVQIYSLNSEESDTQPIIIYPNNQQVLPTVNSIPPPHSILTLVSWKSHLGLVVDVGAALLISASSPGYYSGQINDNISDMDIYISVPCLPGTARNTTSFGPCFLCPAGTKNSGTSGMVCEPCIANDTFLCLRGSSGEIPFINITSYNQSISYPKSPELVAYDDILLDHIFSFMGAPSHCLLISPLFWTILAIGIGLSIFILMCILMCFPQWESKRTFLKRVFQHLDLIGEGEIWFGGLMFFAIVVLLIFTIKLSVSFSHLYPIETIALDSKTTTNCDRIYPNSKFSSMLQLLSMTKHEDEDPMFSMLDEQNVTLTVHLIGTSFPCESVTTRQNLDRGKKIRLNNLVCSYDRNLSILSLSTILPEHLITLQFDLIGPYFVGAIRLCFSAPSDTRDEEKYTLQQLEFCQLFYVNNQTLTMNPIFAVKMTKIVNETAGFTVADDNTFSGRWIPSLTIDTLTDTLLFNDNGEYIRYLFDRFTLLIEITESEFFVKNIQEPIARHTEIVLHTILFSIVFLDLFGLMFLIVKLAIVPSVEYIQRRFFPKGKQSLKDKAICPERTQSSTEGTITQHRNDISIETHM</sequence>
<feature type="transmembrane region" description="Helical" evidence="1">
    <location>
        <begin position="506"/>
        <end position="532"/>
    </location>
</feature>
<protein>
    <recommendedName>
        <fullName evidence="4">Transmembrane protein</fullName>
    </recommendedName>
</protein>
<dbReference type="EMBL" id="CAJNOJ010000360">
    <property type="protein sequence ID" value="CAF1416543.1"/>
    <property type="molecule type" value="Genomic_DNA"/>
</dbReference>
<evidence type="ECO:0000256" key="1">
    <source>
        <dbReference type="SAM" id="Phobius"/>
    </source>
</evidence>
<organism evidence="2 3">
    <name type="scientific">Adineta ricciae</name>
    <name type="common">Rotifer</name>
    <dbReference type="NCBI Taxonomy" id="249248"/>
    <lineage>
        <taxon>Eukaryota</taxon>
        <taxon>Metazoa</taxon>
        <taxon>Spiralia</taxon>
        <taxon>Gnathifera</taxon>
        <taxon>Rotifera</taxon>
        <taxon>Eurotatoria</taxon>
        <taxon>Bdelloidea</taxon>
        <taxon>Adinetida</taxon>
        <taxon>Adinetidae</taxon>
        <taxon>Adineta</taxon>
    </lineage>
</organism>
<accession>A0A815M2A5</accession>
<keyword evidence="1" id="KW-1133">Transmembrane helix</keyword>
<dbReference type="AlphaFoldDB" id="A0A815M2A5"/>
<name>A0A815M2A5_ADIRI</name>
<dbReference type="Proteomes" id="UP000663852">
    <property type="component" value="Unassembled WGS sequence"/>
</dbReference>
<feature type="transmembrane region" description="Helical" evidence="1">
    <location>
        <begin position="824"/>
        <end position="850"/>
    </location>
</feature>
<comment type="caution">
    <text evidence="2">The sequence shown here is derived from an EMBL/GenBank/DDBJ whole genome shotgun (WGS) entry which is preliminary data.</text>
</comment>
<dbReference type="OrthoDB" id="10010296at2759"/>
<proteinExistence type="predicted"/>
<evidence type="ECO:0000313" key="3">
    <source>
        <dbReference type="Proteomes" id="UP000663852"/>
    </source>
</evidence>
<reference evidence="2" key="1">
    <citation type="submission" date="2021-02" db="EMBL/GenBank/DDBJ databases">
        <authorList>
            <person name="Nowell W R."/>
        </authorList>
    </citation>
    <scope>NUCLEOTIDE SEQUENCE</scope>
</reference>
<evidence type="ECO:0008006" key="4">
    <source>
        <dbReference type="Google" id="ProtNLM"/>
    </source>
</evidence>
<keyword evidence="1" id="KW-0472">Membrane</keyword>
<keyword evidence="1" id="KW-0812">Transmembrane</keyword>